<dbReference type="InterPro" id="IPR027417">
    <property type="entry name" value="P-loop_NTPase"/>
</dbReference>
<keyword evidence="5" id="KW-1185">Reference proteome</keyword>
<comment type="caution">
    <text evidence="4">The sequence shown here is derived from an EMBL/GenBank/DDBJ whole genome shotgun (WGS) entry which is preliminary data.</text>
</comment>
<evidence type="ECO:0000313" key="5">
    <source>
        <dbReference type="Proteomes" id="UP001642540"/>
    </source>
</evidence>
<dbReference type="PANTHER" id="PTHR10695:SF46">
    <property type="entry name" value="BIFUNCTIONAL COENZYME A SYNTHASE-RELATED"/>
    <property type="match status" value="1"/>
</dbReference>
<evidence type="ECO:0000313" key="4">
    <source>
        <dbReference type="EMBL" id="CAL8110440.1"/>
    </source>
</evidence>
<gene>
    <name evidence="4" type="ORF">ODALV1_LOCUS14252</name>
</gene>
<dbReference type="PROSITE" id="PS51219">
    <property type="entry name" value="DPCK"/>
    <property type="match status" value="1"/>
</dbReference>
<sequence length="231" mass="25973">MFLVGLTGGISTGKSTVSKFFTALNVAIIDADVIARRVVQPGGRAYKRIREKFGDAVFHADGSLNREKLGGIIFNDTTKRHQLNSITHPEILREMGWEIFQCFCKGHKFVILDSPLLFETISWIKYLKCTIVVSCEEDLQLQRLMQRNQLSEADAMARIKAQMPLSEKRAKADYIIENSGTLEDTRRQVIEVFKKLDSSKAYLAVRIPAIVVFTLFVGGLSVAVAYLIRNS</sequence>
<name>A0ABP1QV70_9HEXA</name>
<keyword evidence="1" id="KW-0547">Nucleotide-binding</keyword>
<reference evidence="4 5" key="1">
    <citation type="submission" date="2024-08" db="EMBL/GenBank/DDBJ databases">
        <authorList>
            <person name="Cucini C."/>
            <person name="Frati F."/>
        </authorList>
    </citation>
    <scope>NUCLEOTIDE SEQUENCE [LARGE SCALE GENOMIC DNA]</scope>
</reference>
<evidence type="ECO:0008006" key="6">
    <source>
        <dbReference type="Google" id="ProtNLM"/>
    </source>
</evidence>
<dbReference type="CDD" id="cd02022">
    <property type="entry name" value="DPCK"/>
    <property type="match status" value="1"/>
</dbReference>
<keyword evidence="2" id="KW-0067">ATP-binding</keyword>
<evidence type="ECO:0000256" key="2">
    <source>
        <dbReference type="ARBA" id="ARBA00022840"/>
    </source>
</evidence>
<dbReference type="PANTHER" id="PTHR10695">
    <property type="entry name" value="DEPHOSPHO-COA KINASE-RELATED"/>
    <property type="match status" value="1"/>
</dbReference>
<accession>A0ABP1QV70</accession>
<dbReference type="NCBIfam" id="TIGR00152">
    <property type="entry name" value="dephospho-CoA kinase"/>
    <property type="match status" value="1"/>
</dbReference>
<feature type="transmembrane region" description="Helical" evidence="3">
    <location>
        <begin position="203"/>
        <end position="228"/>
    </location>
</feature>
<protein>
    <recommendedName>
        <fullName evidence="6">Dephospho-CoA kinase domain-containing protein</fullName>
    </recommendedName>
</protein>
<organism evidence="4 5">
    <name type="scientific">Orchesella dallaii</name>
    <dbReference type="NCBI Taxonomy" id="48710"/>
    <lineage>
        <taxon>Eukaryota</taxon>
        <taxon>Metazoa</taxon>
        <taxon>Ecdysozoa</taxon>
        <taxon>Arthropoda</taxon>
        <taxon>Hexapoda</taxon>
        <taxon>Collembola</taxon>
        <taxon>Entomobryomorpha</taxon>
        <taxon>Entomobryoidea</taxon>
        <taxon>Orchesellidae</taxon>
        <taxon>Orchesellinae</taxon>
        <taxon>Orchesella</taxon>
    </lineage>
</organism>
<keyword evidence="3" id="KW-1133">Transmembrane helix</keyword>
<dbReference type="Proteomes" id="UP001642540">
    <property type="component" value="Unassembled WGS sequence"/>
</dbReference>
<keyword evidence="3" id="KW-0472">Membrane</keyword>
<dbReference type="Pfam" id="PF01121">
    <property type="entry name" value="CoaE"/>
    <property type="match status" value="1"/>
</dbReference>
<proteinExistence type="inferred from homology"/>
<evidence type="ECO:0000256" key="1">
    <source>
        <dbReference type="ARBA" id="ARBA00022741"/>
    </source>
</evidence>
<dbReference type="SUPFAM" id="SSF52540">
    <property type="entry name" value="P-loop containing nucleoside triphosphate hydrolases"/>
    <property type="match status" value="1"/>
</dbReference>
<dbReference type="EMBL" id="CAXLJM020000045">
    <property type="protein sequence ID" value="CAL8110440.1"/>
    <property type="molecule type" value="Genomic_DNA"/>
</dbReference>
<evidence type="ECO:0000256" key="3">
    <source>
        <dbReference type="SAM" id="Phobius"/>
    </source>
</evidence>
<dbReference type="HAMAP" id="MF_00376">
    <property type="entry name" value="Dephospho_CoA_kinase"/>
    <property type="match status" value="1"/>
</dbReference>
<dbReference type="Gene3D" id="3.40.50.300">
    <property type="entry name" value="P-loop containing nucleotide triphosphate hydrolases"/>
    <property type="match status" value="1"/>
</dbReference>
<dbReference type="InterPro" id="IPR001977">
    <property type="entry name" value="Depp_CoAkinase"/>
</dbReference>
<keyword evidence="3" id="KW-0812">Transmembrane</keyword>